<accession>A0AAU9DBR3</accession>
<evidence type="ECO:0000313" key="2">
    <source>
        <dbReference type="Proteomes" id="UP001321582"/>
    </source>
</evidence>
<dbReference type="RefSeq" id="WP_307903750.1">
    <property type="nucleotide sequence ID" value="NZ_AP027059.1"/>
</dbReference>
<dbReference type="AlphaFoldDB" id="A0AAU9DBR3"/>
<dbReference type="EMBL" id="AP027059">
    <property type="protein sequence ID" value="BDU50901.1"/>
    <property type="molecule type" value="Genomic_DNA"/>
</dbReference>
<reference evidence="1 2" key="1">
    <citation type="submission" date="2022-11" db="EMBL/GenBank/DDBJ databases">
        <title>Haliovirga abyssi gen. nov., sp. nov., a mesophilic fermentative bacterium isolated from the Iheya North hydrothermal field and the proposal of Haliovirgaceae fam. nov.</title>
        <authorList>
            <person name="Miyazaki U."/>
            <person name="Tame A."/>
            <person name="Miyazaki J."/>
            <person name="Takai K."/>
            <person name="Sawayama S."/>
            <person name="Kitajima M."/>
            <person name="Okamoto A."/>
            <person name="Nakagawa S."/>
        </authorList>
    </citation>
    <scope>NUCLEOTIDE SEQUENCE [LARGE SCALE GENOMIC DNA]</scope>
    <source>
        <strain evidence="1 2">IC12</strain>
    </source>
</reference>
<evidence type="ECO:0008006" key="3">
    <source>
        <dbReference type="Google" id="ProtNLM"/>
    </source>
</evidence>
<protein>
    <recommendedName>
        <fullName evidence="3">CRISPR-associated protein Cmr3</fullName>
    </recommendedName>
</protein>
<organism evidence="1 2">
    <name type="scientific">Haliovirga abyssi</name>
    <dbReference type="NCBI Taxonomy" id="2996794"/>
    <lineage>
        <taxon>Bacteria</taxon>
        <taxon>Fusobacteriati</taxon>
        <taxon>Fusobacteriota</taxon>
        <taxon>Fusobacteriia</taxon>
        <taxon>Fusobacteriales</taxon>
        <taxon>Haliovirgaceae</taxon>
        <taxon>Haliovirga</taxon>
    </lineage>
</organism>
<sequence>MGRNRKKNKSKKKRTKTISKKIYFVRLKPLDSYFFSGRETFNYSSGRESIKNYYVKSEYFPQQTTILGMLRREILIVTGYYKEDRREYSKNSQEIVKLIGNGSFNAEGHKNEDGFGKIKNISPIFLYKDGNIFTPAPLDYGLKFEKSEGNCYFNSENKDSKADKDYKNFIPNLKNYEVKNGLNRKIISFNSFKKKYLFDDIFEEDERIGIDTKVTENGYYRQLYYKLKNNFEFCFFVKLEEDIFEISEKESYKTTVYIGAEGKPFKLEITKSSLDFEGLVENYKTSKERIVCISDIILNEDEFYKLKTEVDFILGEKQFFKNFVYDYKTNDGKKVKPYFLLKRGSVIYVSKGSQKIEEIINKKHIKVIGYNYITGGIK</sequence>
<gene>
    <name evidence="1" type="ORF">HLVA_14700</name>
</gene>
<keyword evidence="2" id="KW-1185">Reference proteome</keyword>
<dbReference type="Pfam" id="PF09700">
    <property type="entry name" value="Cas_Cmr3"/>
    <property type="match status" value="1"/>
</dbReference>
<dbReference type="InterPro" id="IPR019117">
    <property type="entry name" value="CRISPR-assoc_protein_Cmr3"/>
</dbReference>
<dbReference type="Proteomes" id="UP001321582">
    <property type="component" value="Chromosome"/>
</dbReference>
<name>A0AAU9DBR3_9FUSO</name>
<evidence type="ECO:0000313" key="1">
    <source>
        <dbReference type="EMBL" id="BDU50901.1"/>
    </source>
</evidence>
<dbReference type="KEGG" id="haby:HLVA_14700"/>
<proteinExistence type="predicted"/>